<organism evidence="7 8">
    <name type="scientific">Roseateles asaccharophilus</name>
    <dbReference type="NCBI Taxonomy" id="582607"/>
    <lineage>
        <taxon>Bacteria</taxon>
        <taxon>Pseudomonadati</taxon>
        <taxon>Pseudomonadota</taxon>
        <taxon>Betaproteobacteria</taxon>
        <taxon>Burkholderiales</taxon>
        <taxon>Sphaerotilaceae</taxon>
        <taxon>Roseateles</taxon>
    </lineage>
</organism>
<gene>
    <name evidence="7" type="ORF">J2X21_004393</name>
</gene>
<dbReference type="PROSITE" id="PS00108">
    <property type="entry name" value="PROTEIN_KINASE_ST"/>
    <property type="match status" value="1"/>
</dbReference>
<evidence type="ECO:0000256" key="3">
    <source>
        <dbReference type="ARBA" id="ARBA00022777"/>
    </source>
</evidence>
<dbReference type="PANTHER" id="PTHR43289">
    <property type="entry name" value="MITOGEN-ACTIVATED PROTEIN KINASE KINASE KINASE 20-RELATED"/>
    <property type="match status" value="1"/>
</dbReference>
<feature type="binding site" evidence="5">
    <location>
        <position position="128"/>
    </location>
    <ligand>
        <name>ATP</name>
        <dbReference type="ChEBI" id="CHEBI:30616"/>
    </ligand>
</feature>
<accession>A0ABU2ADE1</accession>
<name>A0ABU2ADE1_9BURK</name>
<dbReference type="PROSITE" id="PS00107">
    <property type="entry name" value="PROTEIN_KINASE_ATP"/>
    <property type="match status" value="1"/>
</dbReference>
<dbReference type="RefSeq" id="WP_310332175.1">
    <property type="nucleotide sequence ID" value="NZ_JAVDXV010000009.1"/>
</dbReference>
<dbReference type="InterPro" id="IPR011009">
    <property type="entry name" value="Kinase-like_dom_sf"/>
</dbReference>
<dbReference type="PANTHER" id="PTHR43289:SF34">
    <property type="entry name" value="SERINE_THREONINE-PROTEIN KINASE YBDM-RELATED"/>
    <property type="match status" value="1"/>
</dbReference>
<dbReference type="CDD" id="cd14014">
    <property type="entry name" value="STKc_PknB_like"/>
    <property type="match status" value="1"/>
</dbReference>
<dbReference type="EC" id="2.7.11.1" evidence="7"/>
<evidence type="ECO:0000256" key="5">
    <source>
        <dbReference type="PROSITE-ProRule" id="PRU10141"/>
    </source>
</evidence>
<dbReference type="SUPFAM" id="SSF48452">
    <property type="entry name" value="TPR-like"/>
    <property type="match status" value="1"/>
</dbReference>
<evidence type="ECO:0000259" key="6">
    <source>
        <dbReference type="PROSITE" id="PS50011"/>
    </source>
</evidence>
<proteinExistence type="predicted"/>
<keyword evidence="2 5" id="KW-0547">Nucleotide-binding</keyword>
<dbReference type="Pfam" id="PF00069">
    <property type="entry name" value="Pkinase"/>
    <property type="match status" value="1"/>
</dbReference>
<keyword evidence="1 7" id="KW-0808">Transferase</keyword>
<dbReference type="Gene3D" id="1.25.40.10">
    <property type="entry name" value="Tetratricopeptide repeat domain"/>
    <property type="match status" value="1"/>
</dbReference>
<dbReference type="InterPro" id="IPR011990">
    <property type="entry name" value="TPR-like_helical_dom_sf"/>
</dbReference>
<dbReference type="InterPro" id="IPR017441">
    <property type="entry name" value="Protein_kinase_ATP_BS"/>
</dbReference>
<keyword evidence="4 5" id="KW-0067">ATP-binding</keyword>
<evidence type="ECO:0000313" key="7">
    <source>
        <dbReference type="EMBL" id="MDR7335228.1"/>
    </source>
</evidence>
<evidence type="ECO:0000256" key="2">
    <source>
        <dbReference type="ARBA" id="ARBA00022741"/>
    </source>
</evidence>
<dbReference type="InterPro" id="IPR000719">
    <property type="entry name" value="Prot_kinase_dom"/>
</dbReference>
<dbReference type="Gene3D" id="3.30.200.20">
    <property type="entry name" value="Phosphorylase Kinase, domain 1"/>
    <property type="match status" value="1"/>
</dbReference>
<sequence length="958" mass="104151">MDAGSQADLTATDWQRLSALFDELADLPTGEREAQLAALQPPELVARLRRMLASLPDDDATVLVGPTGFNTQLAHALNNATEHTSRPAEPGDRLGAWCLAELLGEGGMGQVWRAERADGLYQGEAAIKLLRDDLAGPGLAARFARERALLGRLTHPGIARLLDAGEQDGRAFLVLEYVAGRTLSEHVREMGLGLVERVKLLIEVARAVEHAHAQLIVHRDLKPSNVMVEDVRPSLAGTRAVPRGDAAALGSGPAGGYAGQTKLLDFGIAGLLDDSGQQADSQLTQISGRRLTPAYAAPEQIAGGPIGVATDIYSLGVMLYELASGRLPFGQRGASRTAMEHAVLHGEALRITRTVGLGETHTAGTDAGPGRPADVTRAAGDLEAVAAKALRKDPAERYASVAGFIDDLQCWLAQRPVSVRAEDWRHRTHLWFRRNAALALGGSLVLAALSVGLGVSLWQRDEAQAAARQSEEVTRYLTELLASANPDKHGGHIPTIFEVLEKSRVNLQQRFAGDDLTYIRVLDVLVVTYSDMNRHDIAIPLAKELIAVNARHWGDDAEPTLIARLRLARIYTALGSPLEVIALCEPMLPAFAAARPGTLLEDEYESMLYQLIVSYAGVARIDDALATHAKAWPLVQKIYKPSDYEYVYYNNYMYQLRLAEGKLLEAEQTIASTRPSWATAPAHRARFVQRQRMHLWTMQARLGRPEGSVENAHALIKDIDALMGPGNSSSQRMRGDLARHFVELGQYAEAVQVYAEQERGLPAEAAEHPTLRLPRESAALLARALAQPERAAEWLPKARRVADELASSPDISGPPRVEASLAVARVGLRLGDLALARGALAPLLDLQAQPWLQPHAQLRSRIAQLQGELARANGRRDAGVAELRQRVQLLDSLQQPQGLPHWRAQLDLAASLIGTPEAAAALQRADALRPDWLQSHPLDTLRAELGRGQWRPQWGGQL</sequence>
<dbReference type="SMART" id="SM00220">
    <property type="entry name" value="S_TKc"/>
    <property type="match status" value="1"/>
</dbReference>
<dbReference type="Gene3D" id="1.10.510.10">
    <property type="entry name" value="Transferase(Phosphotransferase) domain 1"/>
    <property type="match status" value="1"/>
</dbReference>
<reference evidence="7 8" key="1">
    <citation type="submission" date="2023-07" db="EMBL/GenBank/DDBJ databases">
        <title>Sorghum-associated microbial communities from plants grown in Nebraska, USA.</title>
        <authorList>
            <person name="Schachtman D."/>
        </authorList>
    </citation>
    <scope>NUCLEOTIDE SEQUENCE [LARGE SCALE GENOMIC DNA]</scope>
    <source>
        <strain evidence="7 8">BE316</strain>
    </source>
</reference>
<comment type="caution">
    <text evidence="7">The sequence shown here is derived from an EMBL/GenBank/DDBJ whole genome shotgun (WGS) entry which is preliminary data.</text>
</comment>
<evidence type="ECO:0000256" key="4">
    <source>
        <dbReference type="ARBA" id="ARBA00022840"/>
    </source>
</evidence>
<dbReference type="PROSITE" id="PS50011">
    <property type="entry name" value="PROTEIN_KINASE_DOM"/>
    <property type="match status" value="1"/>
</dbReference>
<keyword evidence="3 7" id="KW-0418">Kinase</keyword>
<dbReference type="Proteomes" id="UP001180825">
    <property type="component" value="Unassembled WGS sequence"/>
</dbReference>
<dbReference type="EMBL" id="JAVDXV010000009">
    <property type="protein sequence ID" value="MDR7335228.1"/>
    <property type="molecule type" value="Genomic_DNA"/>
</dbReference>
<evidence type="ECO:0000313" key="8">
    <source>
        <dbReference type="Proteomes" id="UP001180825"/>
    </source>
</evidence>
<dbReference type="InterPro" id="IPR008271">
    <property type="entry name" value="Ser/Thr_kinase_AS"/>
</dbReference>
<feature type="domain" description="Protein kinase" evidence="6">
    <location>
        <begin position="97"/>
        <end position="412"/>
    </location>
</feature>
<protein>
    <submittedName>
        <fullName evidence="7">Serine/threonine-protein kinase</fullName>
        <ecNumber evidence="7">2.7.11.1</ecNumber>
    </submittedName>
</protein>
<dbReference type="SUPFAM" id="SSF56112">
    <property type="entry name" value="Protein kinase-like (PK-like)"/>
    <property type="match status" value="1"/>
</dbReference>
<dbReference type="GO" id="GO:0004674">
    <property type="term" value="F:protein serine/threonine kinase activity"/>
    <property type="evidence" value="ECO:0007669"/>
    <property type="project" value="UniProtKB-EC"/>
</dbReference>
<evidence type="ECO:0000256" key="1">
    <source>
        <dbReference type="ARBA" id="ARBA00022679"/>
    </source>
</evidence>
<keyword evidence="8" id="KW-1185">Reference proteome</keyword>